<dbReference type="PANTHER" id="PTHR22763">
    <property type="entry name" value="RING ZINC FINGER PROTEIN"/>
    <property type="match status" value="1"/>
</dbReference>
<protein>
    <recommendedName>
        <fullName evidence="6">RING-type domain-containing protein</fullName>
    </recommendedName>
</protein>
<dbReference type="EnsemblMetazoa" id="AFAF006593-RA">
    <property type="protein sequence ID" value="AFAF006593-PA"/>
    <property type="gene ID" value="AFAF006593"/>
</dbReference>
<dbReference type="Pfam" id="PF13639">
    <property type="entry name" value="zf-RING_2"/>
    <property type="match status" value="1"/>
</dbReference>
<proteinExistence type="predicted"/>
<dbReference type="GO" id="GO:0012505">
    <property type="term" value="C:endomembrane system"/>
    <property type="evidence" value="ECO:0007669"/>
    <property type="project" value="TreeGrafter"/>
</dbReference>
<reference evidence="8" key="1">
    <citation type="submission" date="2014-01" db="EMBL/GenBank/DDBJ databases">
        <title>The Genome Sequence of Anopheles farauti FAR1 (V2).</title>
        <authorList>
            <consortium name="The Broad Institute Genomics Platform"/>
            <person name="Neafsey D.E."/>
            <person name="Besansky N."/>
            <person name="Howell P."/>
            <person name="Walton C."/>
            <person name="Young S.K."/>
            <person name="Zeng Q."/>
            <person name="Gargeya S."/>
            <person name="Fitzgerald M."/>
            <person name="Haas B."/>
            <person name="Abouelleil A."/>
            <person name="Allen A.W."/>
            <person name="Alvarado L."/>
            <person name="Arachchi H.M."/>
            <person name="Berlin A.M."/>
            <person name="Chapman S.B."/>
            <person name="Gainer-Dewar J."/>
            <person name="Goldberg J."/>
            <person name="Griggs A."/>
            <person name="Gujja S."/>
            <person name="Hansen M."/>
            <person name="Howarth C."/>
            <person name="Imamovic A."/>
            <person name="Ireland A."/>
            <person name="Larimer J."/>
            <person name="McCowan C."/>
            <person name="Murphy C."/>
            <person name="Pearson M."/>
            <person name="Poon T.W."/>
            <person name="Priest M."/>
            <person name="Roberts A."/>
            <person name="Saif S."/>
            <person name="Shea T."/>
            <person name="Sisk P."/>
            <person name="Sykes S."/>
            <person name="Wortman J."/>
            <person name="Nusbaum C."/>
            <person name="Birren B."/>
        </authorList>
    </citation>
    <scope>NUCLEOTIDE SEQUENCE [LARGE SCALE GENOMIC DNA]</scope>
    <source>
        <strain evidence="8">FAR1</strain>
    </source>
</reference>
<organism evidence="7 8">
    <name type="scientific">Anopheles farauti</name>
    <dbReference type="NCBI Taxonomy" id="69004"/>
    <lineage>
        <taxon>Eukaryota</taxon>
        <taxon>Metazoa</taxon>
        <taxon>Ecdysozoa</taxon>
        <taxon>Arthropoda</taxon>
        <taxon>Hexapoda</taxon>
        <taxon>Insecta</taxon>
        <taxon>Pterygota</taxon>
        <taxon>Neoptera</taxon>
        <taxon>Endopterygota</taxon>
        <taxon>Diptera</taxon>
        <taxon>Nematocera</taxon>
        <taxon>Culicoidea</taxon>
        <taxon>Culicidae</taxon>
        <taxon>Anophelinae</taxon>
        <taxon>Anopheles</taxon>
    </lineage>
</organism>
<feature type="domain" description="RING-type" evidence="6">
    <location>
        <begin position="5"/>
        <end position="45"/>
    </location>
</feature>
<keyword evidence="3" id="KW-0862">Zinc</keyword>
<dbReference type="PROSITE" id="PS50089">
    <property type="entry name" value="ZF_RING_2"/>
    <property type="match status" value="1"/>
</dbReference>
<keyword evidence="2 4" id="KW-0863">Zinc-finger</keyword>
<dbReference type="Gene3D" id="3.30.40.10">
    <property type="entry name" value="Zinc/RING finger domain, C3HC4 (zinc finger)"/>
    <property type="match status" value="1"/>
</dbReference>
<evidence type="ECO:0000259" key="6">
    <source>
        <dbReference type="PROSITE" id="PS50089"/>
    </source>
</evidence>
<feature type="compositionally biased region" description="Acidic residues" evidence="5">
    <location>
        <begin position="68"/>
        <end position="81"/>
    </location>
</feature>
<dbReference type="Proteomes" id="UP000075886">
    <property type="component" value="Unassembled WGS sequence"/>
</dbReference>
<evidence type="ECO:0000256" key="2">
    <source>
        <dbReference type="ARBA" id="ARBA00022771"/>
    </source>
</evidence>
<dbReference type="EMBL" id="AXCN02000187">
    <property type="status" value="NOT_ANNOTATED_CDS"/>
    <property type="molecule type" value="Genomic_DNA"/>
</dbReference>
<evidence type="ECO:0000313" key="8">
    <source>
        <dbReference type="Proteomes" id="UP000075886"/>
    </source>
</evidence>
<accession>A0A182QB10</accession>
<feature type="region of interest" description="Disordered" evidence="5">
    <location>
        <begin position="160"/>
        <end position="195"/>
    </location>
</feature>
<dbReference type="InterPro" id="IPR050731">
    <property type="entry name" value="HRD1_E3_ubiq-ligases"/>
</dbReference>
<sequence length="195" mass="21901">MDVICTICLESLETGSIIATSCGHIFHTKCIVNWTNRSYCCPDCRQEPTIPLRVIHFTLQDAKSAIQQEEEENSPDDDDVEPSSPKTQRTVSLADGREWMVAYTDLHADSDSEDDTPVSKKRKREPEDQSHSHAAGGDGCRVCSRYRYLQDKAIALKSMLVDLETPPEPNQDSKSVKSESDTTISGPEKKRRRTQ</sequence>
<dbReference type="InterPro" id="IPR001841">
    <property type="entry name" value="Znf_RING"/>
</dbReference>
<keyword evidence="8" id="KW-1185">Reference proteome</keyword>
<dbReference type="STRING" id="69004.A0A182QB10"/>
<dbReference type="AlphaFoldDB" id="A0A182QB10"/>
<dbReference type="GO" id="GO:0061630">
    <property type="term" value="F:ubiquitin protein ligase activity"/>
    <property type="evidence" value="ECO:0007669"/>
    <property type="project" value="TreeGrafter"/>
</dbReference>
<name>A0A182QB10_9DIPT</name>
<evidence type="ECO:0000256" key="3">
    <source>
        <dbReference type="ARBA" id="ARBA00022833"/>
    </source>
</evidence>
<dbReference type="SUPFAM" id="SSF57850">
    <property type="entry name" value="RING/U-box"/>
    <property type="match status" value="1"/>
</dbReference>
<dbReference type="GO" id="GO:0043161">
    <property type="term" value="P:proteasome-mediated ubiquitin-dependent protein catabolic process"/>
    <property type="evidence" value="ECO:0007669"/>
    <property type="project" value="TreeGrafter"/>
</dbReference>
<evidence type="ECO:0000256" key="5">
    <source>
        <dbReference type="SAM" id="MobiDB-lite"/>
    </source>
</evidence>
<evidence type="ECO:0000313" key="7">
    <source>
        <dbReference type="EnsemblMetazoa" id="AFAF006593-PA"/>
    </source>
</evidence>
<evidence type="ECO:0000256" key="1">
    <source>
        <dbReference type="ARBA" id="ARBA00022723"/>
    </source>
</evidence>
<evidence type="ECO:0000256" key="4">
    <source>
        <dbReference type="PROSITE-ProRule" id="PRU00175"/>
    </source>
</evidence>
<dbReference type="SMART" id="SM00184">
    <property type="entry name" value="RING"/>
    <property type="match status" value="1"/>
</dbReference>
<feature type="region of interest" description="Disordered" evidence="5">
    <location>
        <begin position="65"/>
        <end position="139"/>
    </location>
</feature>
<keyword evidence="1" id="KW-0479">Metal-binding</keyword>
<dbReference type="CDD" id="cd16448">
    <property type="entry name" value="RING-H2"/>
    <property type="match status" value="1"/>
</dbReference>
<dbReference type="VEuPathDB" id="VectorBase:AFAF006593"/>
<dbReference type="GO" id="GO:0008270">
    <property type="term" value="F:zinc ion binding"/>
    <property type="evidence" value="ECO:0007669"/>
    <property type="project" value="UniProtKB-KW"/>
</dbReference>
<dbReference type="PANTHER" id="PTHR22763:SF162">
    <property type="entry name" value="TRANSMEMBRANE E3 UBIQUITIN-PROTEIN LIGASE 1"/>
    <property type="match status" value="1"/>
</dbReference>
<reference evidence="7" key="2">
    <citation type="submission" date="2020-05" db="UniProtKB">
        <authorList>
            <consortium name="EnsemblMetazoa"/>
        </authorList>
    </citation>
    <scope>IDENTIFICATION</scope>
    <source>
        <strain evidence="7">FAR1</strain>
    </source>
</reference>
<dbReference type="InterPro" id="IPR013083">
    <property type="entry name" value="Znf_RING/FYVE/PHD"/>
</dbReference>